<dbReference type="Gene3D" id="3.30.565.10">
    <property type="entry name" value="Histidine kinase-like ATPase, C-terminal domain"/>
    <property type="match status" value="1"/>
</dbReference>
<dbReference type="SUPFAM" id="SSF47384">
    <property type="entry name" value="Homodimeric domain of signal transducing histidine kinase"/>
    <property type="match status" value="1"/>
</dbReference>
<dbReference type="PRINTS" id="PR00344">
    <property type="entry name" value="BCTRLSENSOR"/>
</dbReference>
<dbReference type="PANTHER" id="PTHR43065:SF46">
    <property type="entry name" value="C4-DICARBOXYLATE TRANSPORT SENSOR PROTEIN DCTB"/>
    <property type="match status" value="1"/>
</dbReference>
<feature type="transmembrane region" description="Helical" evidence="14">
    <location>
        <begin position="103"/>
        <end position="121"/>
    </location>
</feature>
<dbReference type="InterPro" id="IPR004358">
    <property type="entry name" value="Sig_transdc_His_kin-like_C"/>
</dbReference>
<evidence type="ECO:0000256" key="10">
    <source>
        <dbReference type="ARBA" id="ARBA00022840"/>
    </source>
</evidence>
<evidence type="ECO:0000259" key="15">
    <source>
        <dbReference type="PROSITE" id="PS50109"/>
    </source>
</evidence>
<gene>
    <name evidence="16" type="ORF">CBW65_09880</name>
</gene>
<dbReference type="CDD" id="cd00082">
    <property type="entry name" value="HisKA"/>
    <property type="match status" value="1"/>
</dbReference>
<dbReference type="Pfam" id="PF07694">
    <property type="entry name" value="5TM-5TMR_LYT"/>
    <property type="match status" value="1"/>
</dbReference>
<dbReference type="Pfam" id="PF00512">
    <property type="entry name" value="HisKA"/>
    <property type="match status" value="1"/>
</dbReference>
<evidence type="ECO:0000256" key="9">
    <source>
        <dbReference type="ARBA" id="ARBA00022777"/>
    </source>
</evidence>
<dbReference type="PROSITE" id="PS50109">
    <property type="entry name" value="HIS_KIN"/>
    <property type="match status" value="1"/>
</dbReference>
<dbReference type="SMART" id="SM00388">
    <property type="entry name" value="HisKA"/>
    <property type="match status" value="1"/>
</dbReference>
<evidence type="ECO:0000256" key="13">
    <source>
        <dbReference type="ARBA" id="ARBA00023136"/>
    </source>
</evidence>
<evidence type="ECO:0000256" key="6">
    <source>
        <dbReference type="ARBA" id="ARBA00022679"/>
    </source>
</evidence>
<keyword evidence="6" id="KW-0808">Transferase</keyword>
<protein>
    <recommendedName>
        <fullName evidence="3">histidine kinase</fullName>
        <ecNumber evidence="3">2.7.13.3</ecNumber>
    </recommendedName>
</protein>
<keyword evidence="10" id="KW-0067">ATP-binding</keyword>
<keyword evidence="5" id="KW-0597">Phosphoprotein</keyword>
<evidence type="ECO:0000256" key="2">
    <source>
        <dbReference type="ARBA" id="ARBA00004651"/>
    </source>
</evidence>
<evidence type="ECO:0000256" key="12">
    <source>
        <dbReference type="ARBA" id="ARBA00023012"/>
    </source>
</evidence>
<dbReference type="Pfam" id="PF02518">
    <property type="entry name" value="HATPase_c"/>
    <property type="match status" value="1"/>
</dbReference>
<keyword evidence="9" id="KW-0418">Kinase</keyword>
<evidence type="ECO:0000256" key="3">
    <source>
        <dbReference type="ARBA" id="ARBA00012438"/>
    </source>
</evidence>
<evidence type="ECO:0000256" key="8">
    <source>
        <dbReference type="ARBA" id="ARBA00022741"/>
    </source>
</evidence>
<reference evidence="17" key="1">
    <citation type="submission" date="2017-05" db="EMBL/GenBank/DDBJ databases">
        <authorList>
            <person name="Sung H."/>
        </authorList>
    </citation>
    <scope>NUCLEOTIDE SEQUENCE [LARGE SCALE GENOMIC DNA]</scope>
    <source>
        <strain evidence="17">AR23208</strain>
    </source>
</reference>
<proteinExistence type="predicted"/>
<evidence type="ECO:0000313" key="17">
    <source>
        <dbReference type="Proteomes" id="UP000195437"/>
    </source>
</evidence>
<dbReference type="InterPro" id="IPR003661">
    <property type="entry name" value="HisK_dim/P_dom"/>
</dbReference>
<accession>A0A1Y0IL80</accession>
<feature type="domain" description="Histidine kinase" evidence="15">
    <location>
        <begin position="205"/>
        <end position="410"/>
    </location>
</feature>
<organism evidence="16 17">
    <name type="scientific">Tumebacillus avium</name>
    <dbReference type="NCBI Taxonomy" id="1903704"/>
    <lineage>
        <taxon>Bacteria</taxon>
        <taxon>Bacillati</taxon>
        <taxon>Bacillota</taxon>
        <taxon>Bacilli</taxon>
        <taxon>Bacillales</taxon>
        <taxon>Alicyclobacillaceae</taxon>
        <taxon>Tumebacillus</taxon>
    </lineage>
</organism>
<evidence type="ECO:0000256" key="4">
    <source>
        <dbReference type="ARBA" id="ARBA00022475"/>
    </source>
</evidence>
<dbReference type="GO" id="GO:0000155">
    <property type="term" value="F:phosphorelay sensor kinase activity"/>
    <property type="evidence" value="ECO:0007669"/>
    <property type="project" value="InterPro"/>
</dbReference>
<keyword evidence="7 14" id="KW-0812">Transmembrane</keyword>
<evidence type="ECO:0000256" key="14">
    <source>
        <dbReference type="SAM" id="Phobius"/>
    </source>
</evidence>
<dbReference type="InterPro" id="IPR011620">
    <property type="entry name" value="Sig_transdc_His_kinase_LytS_TM"/>
</dbReference>
<dbReference type="SUPFAM" id="SSF55874">
    <property type="entry name" value="ATPase domain of HSP90 chaperone/DNA topoisomerase II/histidine kinase"/>
    <property type="match status" value="1"/>
</dbReference>
<dbReference type="Proteomes" id="UP000195437">
    <property type="component" value="Chromosome"/>
</dbReference>
<evidence type="ECO:0000313" key="16">
    <source>
        <dbReference type="EMBL" id="ARU61268.1"/>
    </source>
</evidence>
<name>A0A1Y0IL80_9BACL</name>
<comment type="catalytic activity">
    <reaction evidence="1">
        <text>ATP + protein L-histidine = ADP + protein N-phospho-L-histidine.</text>
        <dbReference type="EC" id="2.7.13.3"/>
    </reaction>
</comment>
<keyword evidence="12" id="KW-0902">Two-component regulatory system</keyword>
<dbReference type="InterPro" id="IPR005467">
    <property type="entry name" value="His_kinase_dom"/>
</dbReference>
<dbReference type="InterPro" id="IPR003594">
    <property type="entry name" value="HATPase_dom"/>
</dbReference>
<evidence type="ECO:0000256" key="11">
    <source>
        <dbReference type="ARBA" id="ARBA00022989"/>
    </source>
</evidence>
<feature type="transmembrane region" description="Helical" evidence="14">
    <location>
        <begin position="159"/>
        <end position="177"/>
    </location>
</feature>
<keyword evidence="11 14" id="KW-1133">Transmembrane helix</keyword>
<dbReference type="SMART" id="SM00387">
    <property type="entry name" value="HATPase_c"/>
    <property type="match status" value="1"/>
</dbReference>
<sequence>MELAELEIRNLLLHLLIVLLPVLLYFTVQGDAVYRRKHQMLVGVLGGTTAMLCLSLPVKIDNVLWDLRMIPLILAVVYGGWRAGLIAAVPALLYRAQLGGGSVWLELAAGAVSLGICFVLARSFLRFAPRQRILLCMLLSFLSFLPLGLAVNASHLDLLLVQGALHILGIGICSYLIENKIQTLLLHRELANKERLNIISELAAVIAHEVKNPLTVVRGFLQLALGSLDEKARPAMQIALTELDRANYIISDYLNFAKPRPESIQVFDVADVVRHIAMVMGAFGTLRGVEIRTDCSEGLLVNADAGQLQQALMNLVKNGIEAIAEPSGTVTIQAFLQGETVLLSVRDTGVGMSAEQLRRMGTPFYTTKTSGTGLGTMVTRKIIEGMKGTLTFHSAPGLGTEAVVKIPAVLVKEVV</sequence>
<dbReference type="InterPro" id="IPR036097">
    <property type="entry name" value="HisK_dim/P_sf"/>
</dbReference>
<feature type="transmembrane region" description="Helical" evidence="14">
    <location>
        <begin position="40"/>
        <end position="58"/>
    </location>
</feature>
<dbReference type="EC" id="2.7.13.3" evidence="3"/>
<keyword evidence="4" id="KW-1003">Cell membrane</keyword>
<dbReference type="EMBL" id="CP021434">
    <property type="protein sequence ID" value="ARU61268.1"/>
    <property type="molecule type" value="Genomic_DNA"/>
</dbReference>
<feature type="transmembrane region" description="Helical" evidence="14">
    <location>
        <begin position="133"/>
        <end position="153"/>
    </location>
</feature>
<feature type="transmembrane region" description="Helical" evidence="14">
    <location>
        <begin position="70"/>
        <end position="91"/>
    </location>
</feature>
<keyword evidence="17" id="KW-1185">Reference proteome</keyword>
<keyword evidence="13 14" id="KW-0472">Membrane</keyword>
<dbReference type="GO" id="GO:0005886">
    <property type="term" value="C:plasma membrane"/>
    <property type="evidence" value="ECO:0007669"/>
    <property type="project" value="UniProtKB-SubCell"/>
</dbReference>
<comment type="subcellular location">
    <subcellularLocation>
        <location evidence="2">Cell membrane</location>
        <topology evidence="2">Multi-pass membrane protein</topology>
    </subcellularLocation>
</comment>
<dbReference type="KEGG" id="tum:CBW65_09880"/>
<dbReference type="PANTHER" id="PTHR43065">
    <property type="entry name" value="SENSOR HISTIDINE KINASE"/>
    <property type="match status" value="1"/>
</dbReference>
<dbReference type="RefSeq" id="WP_087456651.1">
    <property type="nucleotide sequence ID" value="NZ_CP021434.1"/>
</dbReference>
<dbReference type="Gene3D" id="1.10.287.130">
    <property type="match status" value="1"/>
</dbReference>
<evidence type="ECO:0000256" key="1">
    <source>
        <dbReference type="ARBA" id="ARBA00000085"/>
    </source>
</evidence>
<dbReference type="GO" id="GO:0071555">
    <property type="term" value="P:cell wall organization"/>
    <property type="evidence" value="ECO:0007669"/>
    <property type="project" value="InterPro"/>
</dbReference>
<keyword evidence="8" id="KW-0547">Nucleotide-binding</keyword>
<dbReference type="AlphaFoldDB" id="A0A1Y0IL80"/>
<dbReference type="InterPro" id="IPR036890">
    <property type="entry name" value="HATPase_C_sf"/>
</dbReference>
<feature type="transmembrane region" description="Helical" evidence="14">
    <location>
        <begin position="12"/>
        <end position="28"/>
    </location>
</feature>
<dbReference type="OrthoDB" id="9815750at2"/>
<evidence type="ECO:0000256" key="5">
    <source>
        <dbReference type="ARBA" id="ARBA00022553"/>
    </source>
</evidence>
<dbReference type="GO" id="GO:0005524">
    <property type="term" value="F:ATP binding"/>
    <property type="evidence" value="ECO:0007669"/>
    <property type="project" value="UniProtKB-KW"/>
</dbReference>
<evidence type="ECO:0000256" key="7">
    <source>
        <dbReference type="ARBA" id="ARBA00022692"/>
    </source>
</evidence>